<dbReference type="InterPro" id="IPR005873">
    <property type="entry name" value="DENR_eukaryotes"/>
</dbReference>
<evidence type="ECO:0000313" key="5">
    <source>
        <dbReference type="Proteomes" id="UP000288805"/>
    </source>
</evidence>
<dbReference type="Pfam" id="PF01253">
    <property type="entry name" value="SUI1"/>
    <property type="match status" value="1"/>
</dbReference>
<dbReference type="InterPro" id="IPR036877">
    <property type="entry name" value="SUI1_dom_sf"/>
</dbReference>
<evidence type="ECO:0000313" key="4">
    <source>
        <dbReference type="EMBL" id="RVW43920.1"/>
    </source>
</evidence>
<dbReference type="InterPro" id="IPR001950">
    <property type="entry name" value="SUI1"/>
</dbReference>
<dbReference type="GO" id="GO:0003743">
    <property type="term" value="F:translation initiation factor activity"/>
    <property type="evidence" value="ECO:0007669"/>
    <property type="project" value="InterPro"/>
</dbReference>
<evidence type="ECO:0000256" key="1">
    <source>
        <dbReference type="ARBA" id="ARBA00007514"/>
    </source>
</evidence>
<accession>A0A438E8H9</accession>
<dbReference type="SUPFAM" id="SSF55159">
    <property type="entry name" value="eIF1-like"/>
    <property type="match status" value="1"/>
</dbReference>
<dbReference type="AlphaFoldDB" id="A0A438E8H9"/>
<dbReference type="PANTHER" id="PTHR12789">
    <property type="entry name" value="DENSITY-REGULATED PROTEIN HOMOLOG"/>
    <property type="match status" value="1"/>
</dbReference>
<name>A0A438E8H9_VITVI</name>
<sequence>MAEKPQPVEYSTVRFAVYQRSTVNLDPISRNASPEADSKEADKVAQQLQSTALSSGSADGSAPSDSNFESWNVGCCGFLVVLFDHIELNIKSGASASKQEEVKRLPGGKIKRKEKQEVVIEKIVRNKRKCITTVKGLELFGIKLSDASKKLGKKFATGASVVKGPTEKEQIDVQGDIAYDIVEFITETWPDAASSLRINLAKSELIPVGEVEDIEDMAVELGCRVGDFSIKYLGLPLGAHHKALSMWDGMEERMRRRLDLWKRHYLSKGGRITLIKRGSLKRKIHLINWEVVCTQKEKGGLGIRKIVLLNKALLGKWIWRFAFEKDLFWKKVIGVKYGQEGCGWRTNEARGIFGVGVWKEILKEASWCWDNIEFKLYAMAVFRNATVNEVWDSSLGQGRWNLKLSRDSNDWELDLIEELLLLLRDFRISSEEDSVLWKRGGLDIFRIQDAYNLLAAPNPLVFPKKSIWMDKVPTKVAFFAWEAIWEKNPHWSGSSERSSFPCLGLSGCSQRQSKRVYMEEESSSVLGFLERSPKLQFSSLKMGERWQPPDSGILACQENGACRVPVGVTHQTYYVFNIMAA</sequence>
<dbReference type="Gene3D" id="3.30.780.10">
    <property type="entry name" value="SUI1-like domain"/>
    <property type="match status" value="1"/>
</dbReference>
<dbReference type="NCBIfam" id="TIGR01159">
    <property type="entry name" value="DRP1"/>
    <property type="match status" value="1"/>
</dbReference>
<comment type="similarity">
    <text evidence="1">Belongs to the DENR family.</text>
</comment>
<organism evidence="4 5">
    <name type="scientific">Vitis vinifera</name>
    <name type="common">Grape</name>
    <dbReference type="NCBI Taxonomy" id="29760"/>
    <lineage>
        <taxon>Eukaryota</taxon>
        <taxon>Viridiplantae</taxon>
        <taxon>Streptophyta</taxon>
        <taxon>Embryophyta</taxon>
        <taxon>Tracheophyta</taxon>
        <taxon>Spermatophyta</taxon>
        <taxon>Magnoliopsida</taxon>
        <taxon>eudicotyledons</taxon>
        <taxon>Gunneridae</taxon>
        <taxon>Pentapetalae</taxon>
        <taxon>rosids</taxon>
        <taxon>Vitales</taxon>
        <taxon>Vitaceae</taxon>
        <taxon>Viteae</taxon>
        <taxon>Vitis</taxon>
    </lineage>
</organism>
<comment type="caution">
    <text evidence="4">The sequence shown here is derived from an EMBL/GenBank/DDBJ whole genome shotgun (WGS) entry which is preliminary data.</text>
</comment>
<reference evidence="4 5" key="1">
    <citation type="journal article" date="2018" name="PLoS Genet.">
        <title>Population sequencing reveals clonal diversity and ancestral inbreeding in the grapevine cultivar Chardonnay.</title>
        <authorList>
            <person name="Roach M.J."/>
            <person name="Johnson D.L."/>
            <person name="Bohlmann J."/>
            <person name="van Vuuren H.J."/>
            <person name="Jones S.J."/>
            <person name="Pretorius I.S."/>
            <person name="Schmidt S.A."/>
            <person name="Borneman A.R."/>
        </authorList>
    </citation>
    <scope>NUCLEOTIDE SEQUENCE [LARGE SCALE GENOMIC DNA]</scope>
    <source>
        <strain evidence="5">cv. Chardonnay</strain>
        <tissue evidence="4">Leaf</tissue>
    </source>
</reference>
<evidence type="ECO:0000256" key="2">
    <source>
        <dbReference type="SAM" id="MobiDB-lite"/>
    </source>
</evidence>
<dbReference type="InterPro" id="IPR050318">
    <property type="entry name" value="DENR/SUI1_TIF"/>
</dbReference>
<feature type="domain" description="SUI1" evidence="3">
    <location>
        <begin position="118"/>
        <end position="189"/>
    </location>
</feature>
<dbReference type="EMBL" id="QGNW01001366">
    <property type="protein sequence ID" value="RVW43920.1"/>
    <property type="molecule type" value="Genomic_DNA"/>
</dbReference>
<proteinExistence type="inferred from homology"/>
<dbReference type="Proteomes" id="UP000288805">
    <property type="component" value="Unassembled WGS sequence"/>
</dbReference>
<evidence type="ECO:0000259" key="3">
    <source>
        <dbReference type="PROSITE" id="PS50296"/>
    </source>
</evidence>
<protein>
    <submittedName>
        <fullName evidence="4">Translation machinery-associated protein 22</fullName>
    </submittedName>
</protein>
<dbReference type="PROSITE" id="PS50296">
    <property type="entry name" value="SUI1"/>
    <property type="match status" value="1"/>
</dbReference>
<gene>
    <name evidence="4" type="primary">TMA22_0</name>
    <name evidence="4" type="ORF">CK203_072368</name>
</gene>
<dbReference type="InterPro" id="IPR046447">
    <property type="entry name" value="DENR_C"/>
</dbReference>
<dbReference type="PANTHER" id="PTHR12789:SF0">
    <property type="entry name" value="DENSITY-REGULATED PROTEIN"/>
    <property type="match status" value="1"/>
</dbReference>
<feature type="region of interest" description="Disordered" evidence="2">
    <location>
        <begin position="26"/>
        <end position="61"/>
    </location>
</feature>
<dbReference type="CDD" id="cd11607">
    <property type="entry name" value="DENR_C"/>
    <property type="match status" value="1"/>
</dbReference>